<comment type="caution">
    <text evidence="2">The sequence shown here is derived from an EMBL/GenBank/DDBJ whole genome shotgun (WGS) entry which is preliminary data.</text>
</comment>
<dbReference type="Pfam" id="PF13683">
    <property type="entry name" value="rve_3"/>
    <property type="match status" value="1"/>
</dbReference>
<gene>
    <name evidence="2" type="ORF">IW252_001217</name>
</gene>
<dbReference type="GO" id="GO:0003676">
    <property type="term" value="F:nucleic acid binding"/>
    <property type="evidence" value="ECO:0007669"/>
    <property type="project" value="InterPro"/>
</dbReference>
<accession>A0A931DCW0</accession>
<dbReference type="Gene3D" id="3.30.420.10">
    <property type="entry name" value="Ribonuclease H-like superfamily/Ribonuclease H"/>
    <property type="match status" value="1"/>
</dbReference>
<dbReference type="SUPFAM" id="SSF53098">
    <property type="entry name" value="Ribonuclease H-like"/>
    <property type="match status" value="1"/>
</dbReference>
<proteinExistence type="predicted"/>
<dbReference type="AlphaFoldDB" id="A0A931DCW0"/>
<dbReference type="InterPro" id="IPR001584">
    <property type="entry name" value="Integrase_cat-core"/>
</dbReference>
<dbReference type="PANTHER" id="PTHR35004">
    <property type="entry name" value="TRANSPOSASE RV3428C-RELATED"/>
    <property type="match status" value="1"/>
</dbReference>
<dbReference type="InterPro" id="IPR012337">
    <property type="entry name" value="RNaseH-like_sf"/>
</dbReference>
<dbReference type="Proteomes" id="UP000625033">
    <property type="component" value="Unassembled WGS sequence"/>
</dbReference>
<evidence type="ECO:0000313" key="3">
    <source>
        <dbReference type="Proteomes" id="UP000625033"/>
    </source>
</evidence>
<sequence>MELRRQLTAEGHDAGPVTIAWHLAEQGLHVPSTSMIRRTLHEAGLITPEPRKRPKSSYLRFEADQPNETWQSDFTHARLADGTDVEILTWLDDHSRYLISCTAHQPVTGDTVVNTFLTAIEQHGCPASTLTDNGRVYTARFGGGRNAFEYLLPTLGVTQKNGSPWHPQTQGKVERFQQTLKRWLAKQPQPPTLAVLQELLDRFREYYNNSRPHRSLDRTTPAKAYAATPKALPATAREQNHYRIRYDRVDQAGRITLRRASKLHHLHIGAQHRGTRILAIIDDTTVTVTALETGEILATNTIDPNRNYWRNTRKPPGRWPGGSQ</sequence>
<feature type="domain" description="Integrase catalytic" evidence="1">
    <location>
        <begin position="62"/>
        <end position="229"/>
    </location>
</feature>
<organism evidence="2 3">
    <name type="scientific">Zhihengliuella flava</name>
    <dbReference type="NCBI Taxonomy" id="1285193"/>
    <lineage>
        <taxon>Bacteria</taxon>
        <taxon>Bacillati</taxon>
        <taxon>Actinomycetota</taxon>
        <taxon>Actinomycetes</taxon>
        <taxon>Micrococcales</taxon>
        <taxon>Micrococcaceae</taxon>
        <taxon>Zhihengliuella</taxon>
    </lineage>
</organism>
<reference evidence="2" key="1">
    <citation type="submission" date="2020-11" db="EMBL/GenBank/DDBJ databases">
        <title>Sequencing the genomes of 1000 actinobacteria strains.</title>
        <authorList>
            <person name="Klenk H.-P."/>
        </authorList>
    </citation>
    <scope>NUCLEOTIDE SEQUENCE</scope>
    <source>
        <strain evidence="2">DSM 26152</strain>
    </source>
</reference>
<protein>
    <submittedName>
        <fullName evidence="2">Transposase InsO family protein</fullName>
    </submittedName>
</protein>
<evidence type="ECO:0000259" key="1">
    <source>
        <dbReference type="PROSITE" id="PS50994"/>
    </source>
</evidence>
<dbReference type="InterPro" id="IPR036397">
    <property type="entry name" value="RNaseH_sf"/>
</dbReference>
<dbReference type="PANTHER" id="PTHR35004:SF7">
    <property type="entry name" value="INTEGRASE PROTEIN"/>
    <property type="match status" value="1"/>
</dbReference>
<dbReference type="PROSITE" id="PS50994">
    <property type="entry name" value="INTEGRASE"/>
    <property type="match status" value="1"/>
</dbReference>
<dbReference type="GO" id="GO:0015074">
    <property type="term" value="P:DNA integration"/>
    <property type="evidence" value="ECO:0007669"/>
    <property type="project" value="InterPro"/>
</dbReference>
<keyword evidence="3" id="KW-1185">Reference proteome</keyword>
<dbReference type="EMBL" id="JADOTZ010000001">
    <property type="protein sequence ID" value="MBG6084450.1"/>
    <property type="molecule type" value="Genomic_DNA"/>
</dbReference>
<evidence type="ECO:0000313" key="2">
    <source>
        <dbReference type="EMBL" id="MBG6084450.1"/>
    </source>
</evidence>
<name>A0A931DCW0_9MICC</name>